<dbReference type="InterPro" id="IPR027417">
    <property type="entry name" value="P-loop_NTPase"/>
</dbReference>
<dbReference type="PANTHER" id="PTHR37816">
    <property type="entry name" value="YALI0E33011P"/>
    <property type="match status" value="1"/>
</dbReference>
<dbReference type="AlphaFoldDB" id="A0A1W1IAR0"/>
<evidence type="ECO:0008006" key="3">
    <source>
        <dbReference type="Google" id="ProtNLM"/>
    </source>
</evidence>
<accession>A0A1W1IAR0</accession>
<dbReference type="RefSeq" id="WP_197685441.1">
    <property type="nucleotide sequence ID" value="NZ_LT828648.1"/>
</dbReference>
<gene>
    <name evidence="1" type="ORF">NSJP_3696</name>
</gene>
<dbReference type="KEGG" id="nja:NSJP_3696"/>
<dbReference type="PANTHER" id="PTHR37816:SF2">
    <property type="entry name" value="DNA TOPOLOGY MODULATION PROTEIN FLAR-RELATED PROTEIN"/>
    <property type="match status" value="1"/>
</dbReference>
<evidence type="ECO:0000313" key="2">
    <source>
        <dbReference type="Proteomes" id="UP000192042"/>
    </source>
</evidence>
<name>A0A1W1IAR0_9BACT</name>
<protein>
    <recommendedName>
        <fullName evidence="3">Adenylate kinase</fullName>
    </recommendedName>
</protein>
<dbReference type="Gene3D" id="3.40.50.300">
    <property type="entry name" value="P-loop containing nucleotide triphosphate hydrolases"/>
    <property type="match status" value="1"/>
</dbReference>
<dbReference type="InterPro" id="IPR052922">
    <property type="entry name" value="Cytidylate_Kinase-2"/>
</dbReference>
<dbReference type="Proteomes" id="UP000192042">
    <property type="component" value="Chromosome I"/>
</dbReference>
<sequence length="180" mass="20079">MMGGSGTGVTTLGLSVATRLKCACLDTEDFYWLPTTPPYREKRPVEDRIILIREKLESVQSSGCVLSGSLDGWGDPLIPLFDAVVFLAAPVHVRIERLRWREKERFGTEALAPGGAIHDQHEAFMEWAAAYDAGTMPGRSLPRHEQWLKRLPCPVRRLDGTKTIDELVQSVCRFLNGETA</sequence>
<keyword evidence="2" id="KW-1185">Reference proteome</keyword>
<dbReference type="NCBIfam" id="NF004861">
    <property type="entry name" value="PRK06217.1"/>
    <property type="match status" value="1"/>
</dbReference>
<dbReference type="STRING" id="1325564.NSJP_3696"/>
<reference evidence="1 2" key="1">
    <citation type="submission" date="2017-03" db="EMBL/GenBank/DDBJ databases">
        <authorList>
            <person name="Afonso C.L."/>
            <person name="Miller P.J."/>
            <person name="Scott M.A."/>
            <person name="Spackman E."/>
            <person name="Goraichik I."/>
            <person name="Dimitrov K.M."/>
            <person name="Suarez D.L."/>
            <person name="Swayne D.E."/>
        </authorList>
    </citation>
    <scope>NUCLEOTIDE SEQUENCE [LARGE SCALE GENOMIC DNA]</scope>
    <source>
        <strain evidence="1">Genome sequencing of Nitrospira japonica strain NJ11</strain>
    </source>
</reference>
<organism evidence="1 2">
    <name type="scientific">Nitrospira japonica</name>
    <dbReference type="NCBI Taxonomy" id="1325564"/>
    <lineage>
        <taxon>Bacteria</taxon>
        <taxon>Pseudomonadati</taxon>
        <taxon>Nitrospirota</taxon>
        <taxon>Nitrospiria</taxon>
        <taxon>Nitrospirales</taxon>
        <taxon>Nitrospiraceae</taxon>
        <taxon>Nitrospira</taxon>
    </lineage>
</organism>
<dbReference type="EMBL" id="LT828648">
    <property type="protein sequence ID" value="SLM49863.1"/>
    <property type="molecule type" value="Genomic_DNA"/>
</dbReference>
<dbReference type="SUPFAM" id="SSF52540">
    <property type="entry name" value="P-loop containing nucleoside triphosphate hydrolases"/>
    <property type="match status" value="1"/>
</dbReference>
<proteinExistence type="predicted"/>
<evidence type="ECO:0000313" key="1">
    <source>
        <dbReference type="EMBL" id="SLM49863.1"/>
    </source>
</evidence>